<keyword evidence="3" id="KW-1185">Reference proteome</keyword>
<feature type="region of interest" description="Disordered" evidence="1">
    <location>
        <begin position="312"/>
        <end position="345"/>
    </location>
</feature>
<reference evidence="2 3" key="1">
    <citation type="submission" date="2017-08" db="EMBL/GenBank/DDBJ databases">
        <title>Acidophilic green algal genome provides insights into adaptation to an acidic environment.</title>
        <authorList>
            <person name="Hirooka S."/>
            <person name="Hirose Y."/>
            <person name="Kanesaki Y."/>
            <person name="Higuchi S."/>
            <person name="Fujiwara T."/>
            <person name="Onuma R."/>
            <person name="Era A."/>
            <person name="Ohbayashi R."/>
            <person name="Uzuka A."/>
            <person name="Nozaki H."/>
            <person name="Yoshikawa H."/>
            <person name="Miyagishima S.Y."/>
        </authorList>
    </citation>
    <scope>NUCLEOTIDE SEQUENCE [LARGE SCALE GENOMIC DNA]</scope>
    <source>
        <strain evidence="2 3">NIES-2499</strain>
    </source>
</reference>
<feature type="compositionally biased region" description="Polar residues" evidence="1">
    <location>
        <begin position="335"/>
        <end position="345"/>
    </location>
</feature>
<dbReference type="EMBL" id="BEGY01000137">
    <property type="protein sequence ID" value="GAX84824.1"/>
    <property type="molecule type" value="Genomic_DNA"/>
</dbReference>
<organism evidence="2 3">
    <name type="scientific">Chlamydomonas eustigma</name>
    <dbReference type="NCBI Taxonomy" id="1157962"/>
    <lineage>
        <taxon>Eukaryota</taxon>
        <taxon>Viridiplantae</taxon>
        <taxon>Chlorophyta</taxon>
        <taxon>core chlorophytes</taxon>
        <taxon>Chlorophyceae</taxon>
        <taxon>CS clade</taxon>
        <taxon>Chlamydomonadales</taxon>
        <taxon>Chlamydomonadaceae</taxon>
        <taxon>Chlamydomonas</taxon>
    </lineage>
</organism>
<proteinExistence type="predicted"/>
<sequence length="345" mass="37855">MHRLDRQGAGPAPQVESDRHPEAVSTSPQVLPARTSTVPVIKKALQTPIFLLSKGLTKPTPTWIFLNRMCPAFLCGGDSTTLISQLYGKPRQDVHRLSYVKAPSTRYKLYPQRAVESSELGSFAVFFNQLMARLLTGMRDPSIYQNGTYVVELEPSAPHFAELFHGLSHGCAFPVSWGPHGVVSVPVEQVDKPYPVGTVEILVRDIPVDLQTEVFGEALLSLAGYKVLYPSSTTDPLYPAPSDKTTVYLLGSRWGDNPAGFTHRYNPSICILSVFPHPTDPALHRLPTKLSGPGISPHISCLLRNDPLHPRLHVSPHHPNSGLPETESLPAGWKTSPNTSFTRVP</sequence>
<name>A0A250XP12_9CHLO</name>
<comment type="caution">
    <text evidence="2">The sequence shown here is derived from an EMBL/GenBank/DDBJ whole genome shotgun (WGS) entry which is preliminary data.</text>
</comment>
<dbReference type="AlphaFoldDB" id="A0A250XP12"/>
<evidence type="ECO:0000313" key="3">
    <source>
        <dbReference type="Proteomes" id="UP000232323"/>
    </source>
</evidence>
<evidence type="ECO:0000256" key="1">
    <source>
        <dbReference type="SAM" id="MobiDB-lite"/>
    </source>
</evidence>
<gene>
    <name evidence="2" type="ORF">CEUSTIGMA_g12245.t1</name>
</gene>
<dbReference type="Proteomes" id="UP000232323">
    <property type="component" value="Unassembled WGS sequence"/>
</dbReference>
<feature type="region of interest" description="Disordered" evidence="1">
    <location>
        <begin position="1"/>
        <end position="30"/>
    </location>
</feature>
<accession>A0A250XP12</accession>
<evidence type="ECO:0000313" key="2">
    <source>
        <dbReference type="EMBL" id="GAX84824.1"/>
    </source>
</evidence>
<protein>
    <submittedName>
        <fullName evidence="2">Uncharacterized protein</fullName>
    </submittedName>
</protein>